<evidence type="ECO:0000313" key="19">
    <source>
        <dbReference type="Proteomes" id="UP000886878"/>
    </source>
</evidence>
<dbReference type="GO" id="GO:0005737">
    <property type="term" value="C:cytoplasm"/>
    <property type="evidence" value="ECO:0007669"/>
    <property type="project" value="UniProtKB-SubCell"/>
</dbReference>
<proteinExistence type="inferred from homology"/>
<protein>
    <recommendedName>
        <fullName evidence="7 14">Ribonuclease HIII</fullName>
        <shortName evidence="14">RNase HIII</shortName>
        <ecNumber evidence="6 14">3.1.26.4</ecNumber>
    </recommendedName>
</protein>
<dbReference type="InterPro" id="IPR001352">
    <property type="entry name" value="RNase_HII/HIII"/>
</dbReference>
<evidence type="ECO:0000256" key="11">
    <source>
        <dbReference type="ARBA" id="ARBA00022759"/>
    </source>
</evidence>
<dbReference type="CDD" id="cd06590">
    <property type="entry name" value="RNase_HII_bacteria_HIII_like"/>
    <property type="match status" value="1"/>
</dbReference>
<evidence type="ECO:0000256" key="12">
    <source>
        <dbReference type="ARBA" id="ARBA00022801"/>
    </source>
</evidence>
<evidence type="ECO:0000256" key="7">
    <source>
        <dbReference type="ARBA" id="ARBA00021407"/>
    </source>
</evidence>
<dbReference type="GO" id="GO:0003723">
    <property type="term" value="F:RNA binding"/>
    <property type="evidence" value="ECO:0007669"/>
    <property type="project" value="UniProtKB-UniRule"/>
</dbReference>
<keyword evidence="10 14" id="KW-0479">Metal-binding</keyword>
<evidence type="ECO:0000256" key="2">
    <source>
        <dbReference type="ARBA" id="ARBA00001946"/>
    </source>
</evidence>
<feature type="domain" description="RNase H type-2" evidence="17">
    <location>
        <begin position="92"/>
        <end position="306"/>
    </location>
</feature>
<dbReference type="EMBL" id="DXGK01000007">
    <property type="protein sequence ID" value="HIW69803.1"/>
    <property type="molecule type" value="Genomic_DNA"/>
</dbReference>
<evidence type="ECO:0000259" key="17">
    <source>
        <dbReference type="PROSITE" id="PS51975"/>
    </source>
</evidence>
<dbReference type="InterPro" id="IPR012295">
    <property type="entry name" value="TBP_dom_sf"/>
</dbReference>
<evidence type="ECO:0000313" key="18">
    <source>
        <dbReference type="EMBL" id="HIW69803.1"/>
    </source>
</evidence>
<evidence type="ECO:0000256" key="8">
    <source>
        <dbReference type="ARBA" id="ARBA00022490"/>
    </source>
</evidence>
<evidence type="ECO:0000256" key="6">
    <source>
        <dbReference type="ARBA" id="ARBA00012180"/>
    </source>
</evidence>
<dbReference type="FunFam" id="3.30.420.10:FF:000047">
    <property type="entry name" value="Ribonuclease HIII"/>
    <property type="match status" value="1"/>
</dbReference>
<dbReference type="GO" id="GO:0000287">
    <property type="term" value="F:magnesium ion binding"/>
    <property type="evidence" value="ECO:0007669"/>
    <property type="project" value="UniProtKB-UniRule"/>
</dbReference>
<evidence type="ECO:0000256" key="3">
    <source>
        <dbReference type="ARBA" id="ARBA00004065"/>
    </source>
</evidence>
<dbReference type="PANTHER" id="PTHR10954:SF23">
    <property type="entry name" value="RIBONUCLEASE"/>
    <property type="match status" value="1"/>
</dbReference>
<feature type="compositionally biased region" description="Basic and acidic residues" evidence="16">
    <location>
        <begin position="65"/>
        <end position="83"/>
    </location>
</feature>
<keyword evidence="13 14" id="KW-0460">Magnesium</keyword>
<dbReference type="InterPro" id="IPR012337">
    <property type="entry name" value="RNaseH-like_sf"/>
</dbReference>
<comment type="function">
    <text evidence="3 14">Endonuclease that specifically degrades the RNA of RNA-DNA hybrids.</text>
</comment>
<dbReference type="Pfam" id="PF11858">
    <property type="entry name" value="DUF3378"/>
    <property type="match status" value="1"/>
</dbReference>
<dbReference type="HAMAP" id="MF_00053">
    <property type="entry name" value="RNase_HIII"/>
    <property type="match status" value="1"/>
</dbReference>
<feature type="region of interest" description="Disordered" evidence="16">
    <location>
        <begin position="61"/>
        <end position="83"/>
    </location>
</feature>
<dbReference type="InterPro" id="IPR024568">
    <property type="entry name" value="RNase_HIII_N"/>
</dbReference>
<dbReference type="GO" id="GO:0043137">
    <property type="term" value="P:DNA replication, removal of RNA primer"/>
    <property type="evidence" value="ECO:0007669"/>
    <property type="project" value="TreeGrafter"/>
</dbReference>
<feature type="binding site" evidence="14 15">
    <location>
        <position position="202"/>
    </location>
    <ligand>
        <name>a divalent metal cation</name>
        <dbReference type="ChEBI" id="CHEBI:60240"/>
    </ligand>
</feature>
<feature type="binding site" evidence="14 15">
    <location>
        <position position="99"/>
    </location>
    <ligand>
        <name>a divalent metal cation</name>
        <dbReference type="ChEBI" id="CHEBI:60240"/>
    </ligand>
</feature>
<dbReference type="InterPro" id="IPR004641">
    <property type="entry name" value="RNase_HIII"/>
</dbReference>
<dbReference type="GO" id="GO:0006298">
    <property type="term" value="P:mismatch repair"/>
    <property type="evidence" value="ECO:0007669"/>
    <property type="project" value="TreeGrafter"/>
</dbReference>
<dbReference type="PIRSF" id="PIRSF037748">
    <property type="entry name" value="RnhC"/>
    <property type="match status" value="1"/>
</dbReference>
<keyword evidence="12 14" id="KW-0378">Hydrolase</keyword>
<reference evidence="18" key="1">
    <citation type="journal article" date="2021" name="PeerJ">
        <title>Extensive microbial diversity within the chicken gut microbiome revealed by metagenomics and culture.</title>
        <authorList>
            <person name="Gilroy R."/>
            <person name="Ravi A."/>
            <person name="Getino M."/>
            <person name="Pursley I."/>
            <person name="Horton D.L."/>
            <person name="Alikhan N.F."/>
            <person name="Baker D."/>
            <person name="Gharbi K."/>
            <person name="Hall N."/>
            <person name="Watson M."/>
            <person name="Adriaenssens E.M."/>
            <person name="Foster-Nyarko E."/>
            <person name="Jarju S."/>
            <person name="Secka A."/>
            <person name="Antonio M."/>
            <person name="Oren A."/>
            <person name="Chaudhuri R.R."/>
            <person name="La Ragione R."/>
            <person name="Hildebrand F."/>
            <person name="Pallen M.J."/>
        </authorList>
    </citation>
    <scope>NUCLEOTIDE SEQUENCE</scope>
    <source>
        <strain evidence="18">ChiHejej3B27-2180</strain>
    </source>
</reference>
<dbReference type="EC" id="3.1.26.4" evidence="6 14"/>
<dbReference type="AlphaFoldDB" id="A0A9D1QNG6"/>
<organism evidence="18 19">
    <name type="scientific">Candidatus Limosilactobacillus merdipullorum</name>
    <dbReference type="NCBI Taxonomy" id="2838653"/>
    <lineage>
        <taxon>Bacteria</taxon>
        <taxon>Bacillati</taxon>
        <taxon>Bacillota</taxon>
        <taxon>Bacilli</taxon>
        <taxon>Lactobacillales</taxon>
        <taxon>Lactobacillaceae</taxon>
        <taxon>Limosilactobacillus</taxon>
    </lineage>
</organism>
<keyword evidence="8 14" id="KW-0963">Cytoplasm</keyword>
<comment type="caution">
    <text evidence="18">The sequence shown here is derived from an EMBL/GenBank/DDBJ whole genome shotgun (WGS) entry which is preliminary data.</text>
</comment>
<evidence type="ECO:0000256" key="9">
    <source>
        <dbReference type="ARBA" id="ARBA00022722"/>
    </source>
</evidence>
<dbReference type="NCBIfam" id="TIGR00716">
    <property type="entry name" value="rnhC"/>
    <property type="match status" value="1"/>
</dbReference>
<dbReference type="GO" id="GO:0004523">
    <property type="term" value="F:RNA-DNA hybrid ribonuclease activity"/>
    <property type="evidence" value="ECO:0007669"/>
    <property type="project" value="UniProtKB-UniRule"/>
</dbReference>
<gene>
    <name evidence="14" type="primary">rnhC</name>
    <name evidence="18" type="ORF">H9876_00235</name>
</gene>
<dbReference type="Gene3D" id="3.30.420.10">
    <property type="entry name" value="Ribonuclease H-like superfamily/Ribonuclease H"/>
    <property type="match status" value="1"/>
</dbReference>
<dbReference type="InterPro" id="IPR036397">
    <property type="entry name" value="RNaseH_sf"/>
</dbReference>
<dbReference type="Pfam" id="PF01351">
    <property type="entry name" value="RNase_HII"/>
    <property type="match status" value="1"/>
</dbReference>
<comment type="similarity">
    <text evidence="5 14">Belongs to the RNase HII family. RnhC subfamily.</text>
</comment>
<accession>A0A9D1QNG6</accession>
<sequence>MQKVIQVFADEFNQMKKIYITNTTLPAGAAFRMKGKRVTVTGYTKSKKVMFQGSAAEQEAQRWANDSENKLPKQEKTSTRRNDGLPAGFEHWSVLGSDEVGTGSYFGPLTVASVYVRADQVEAITNLGVRDSKKLTDPEIIKLAKKVMADCPYHIVNLNPPLYNEKIQDRSQAALKALCHNLALSQVLTKIKPAVPDAILIDEFEQPRTYFKHLRGQDPVIKKNVYFRTKGEQAHAAVAAASVVARYYSLQMMDQLSEEAGMTLPIGAGHVVDEVAARLIRHHQDLGKFAKLHFTNTAKAQQLARSNR</sequence>
<evidence type="ECO:0000256" key="14">
    <source>
        <dbReference type="HAMAP-Rule" id="MF_00053"/>
    </source>
</evidence>
<name>A0A9D1QNG6_9LACO</name>
<dbReference type="InterPro" id="IPR024567">
    <property type="entry name" value="RNase_HII/HIII_dom"/>
</dbReference>
<keyword evidence="11 14" id="KW-0255">Endonuclease</keyword>
<evidence type="ECO:0000256" key="16">
    <source>
        <dbReference type="SAM" id="MobiDB-lite"/>
    </source>
</evidence>
<comment type="cofactor">
    <cofactor evidence="2">
        <name>Mg(2+)</name>
        <dbReference type="ChEBI" id="CHEBI:18420"/>
    </cofactor>
</comment>
<reference evidence="18" key="2">
    <citation type="submission" date="2021-04" db="EMBL/GenBank/DDBJ databases">
        <authorList>
            <person name="Gilroy R."/>
        </authorList>
    </citation>
    <scope>NUCLEOTIDE SEQUENCE</scope>
    <source>
        <strain evidence="18">ChiHejej3B27-2180</strain>
    </source>
</reference>
<dbReference type="Proteomes" id="UP000886878">
    <property type="component" value="Unassembled WGS sequence"/>
</dbReference>
<comment type="catalytic activity">
    <reaction evidence="1 14 15">
        <text>Endonucleolytic cleavage to 5'-phosphomonoester.</text>
        <dbReference type="EC" id="3.1.26.4"/>
    </reaction>
</comment>
<dbReference type="Gene3D" id="3.30.310.10">
    <property type="entry name" value="TATA-Binding Protein"/>
    <property type="match status" value="1"/>
</dbReference>
<dbReference type="SUPFAM" id="SSF53098">
    <property type="entry name" value="Ribonuclease H-like"/>
    <property type="match status" value="1"/>
</dbReference>
<evidence type="ECO:0000256" key="5">
    <source>
        <dbReference type="ARBA" id="ARBA00008378"/>
    </source>
</evidence>
<evidence type="ECO:0000256" key="4">
    <source>
        <dbReference type="ARBA" id="ARBA00004496"/>
    </source>
</evidence>
<dbReference type="PROSITE" id="PS51975">
    <property type="entry name" value="RNASE_H_2"/>
    <property type="match status" value="1"/>
</dbReference>
<dbReference type="PANTHER" id="PTHR10954">
    <property type="entry name" value="RIBONUCLEASE H2 SUBUNIT A"/>
    <property type="match status" value="1"/>
</dbReference>
<evidence type="ECO:0000256" key="15">
    <source>
        <dbReference type="PROSITE-ProRule" id="PRU01319"/>
    </source>
</evidence>
<evidence type="ECO:0000256" key="13">
    <source>
        <dbReference type="ARBA" id="ARBA00022842"/>
    </source>
</evidence>
<comment type="subcellular location">
    <subcellularLocation>
        <location evidence="4 14">Cytoplasm</location>
    </subcellularLocation>
</comment>
<feature type="binding site" evidence="14 15">
    <location>
        <position position="98"/>
    </location>
    <ligand>
        <name>a divalent metal cation</name>
        <dbReference type="ChEBI" id="CHEBI:60240"/>
    </ligand>
</feature>
<comment type="cofactor">
    <cofactor evidence="14 15">
        <name>Mn(2+)</name>
        <dbReference type="ChEBI" id="CHEBI:29035"/>
    </cofactor>
    <cofactor evidence="14 15">
        <name>Mg(2+)</name>
        <dbReference type="ChEBI" id="CHEBI:18420"/>
    </cofactor>
    <text evidence="14 15">Manganese or magnesium. Binds 1 divalent metal ion per monomer in the absence of substrate. May bind a second metal ion after substrate binding.</text>
</comment>
<dbReference type="GO" id="GO:0032299">
    <property type="term" value="C:ribonuclease H2 complex"/>
    <property type="evidence" value="ECO:0007669"/>
    <property type="project" value="TreeGrafter"/>
</dbReference>
<evidence type="ECO:0000256" key="10">
    <source>
        <dbReference type="ARBA" id="ARBA00022723"/>
    </source>
</evidence>
<evidence type="ECO:0000256" key="1">
    <source>
        <dbReference type="ARBA" id="ARBA00000077"/>
    </source>
</evidence>
<keyword evidence="9 14" id="KW-0540">Nuclease</keyword>